<protein>
    <submittedName>
        <fullName evidence="1">Uncharacterized protein</fullName>
    </submittedName>
</protein>
<comment type="caution">
    <text evidence="1">The sequence shown here is derived from an EMBL/GenBank/DDBJ whole genome shotgun (WGS) entry which is preliminary data.</text>
</comment>
<gene>
    <name evidence="1" type="ORF">H6G48_08320</name>
</gene>
<organism evidence="1 2">
    <name type="scientific">Microcystis flos-aquae FACHB-1344</name>
    <dbReference type="NCBI Taxonomy" id="2692899"/>
    <lineage>
        <taxon>Bacteria</taxon>
        <taxon>Bacillati</taxon>
        <taxon>Cyanobacteriota</taxon>
        <taxon>Cyanophyceae</taxon>
        <taxon>Oscillatoriophycideae</taxon>
        <taxon>Chroococcales</taxon>
        <taxon>Microcystaceae</taxon>
        <taxon>Microcystis</taxon>
    </lineage>
</organism>
<reference evidence="1 2" key="1">
    <citation type="journal article" date="2020" name="ISME J.">
        <title>Comparative genomics reveals insights into cyanobacterial evolution and habitat adaptation.</title>
        <authorList>
            <person name="Chen M.Y."/>
            <person name="Teng W.K."/>
            <person name="Zhao L."/>
            <person name="Hu C.X."/>
            <person name="Zhou Y.K."/>
            <person name="Han B.P."/>
            <person name="Song L.R."/>
            <person name="Shu W.S."/>
        </authorList>
    </citation>
    <scope>NUCLEOTIDE SEQUENCE [LARGE SCALE GENOMIC DNA]</scope>
    <source>
        <strain evidence="1 2">FACHB-1344</strain>
    </source>
</reference>
<proteinExistence type="predicted"/>
<evidence type="ECO:0000313" key="2">
    <source>
        <dbReference type="Proteomes" id="UP000636187"/>
    </source>
</evidence>
<name>A0ABR8HSY3_9CHRO</name>
<dbReference type="Proteomes" id="UP000636187">
    <property type="component" value="Unassembled WGS sequence"/>
</dbReference>
<evidence type="ECO:0000313" key="1">
    <source>
        <dbReference type="EMBL" id="MBD2621679.1"/>
    </source>
</evidence>
<keyword evidence="2" id="KW-1185">Reference proteome</keyword>
<sequence>MAHLPQNKRIFILLDRQIQETLEKEYQTSLDKLLPLKQQLRATDELIDLIVYKL</sequence>
<dbReference type="RefSeq" id="WP_190720909.1">
    <property type="nucleotide sequence ID" value="NZ_JACJSW010000103.1"/>
</dbReference>
<dbReference type="EMBL" id="JACJSW010000103">
    <property type="protein sequence ID" value="MBD2621679.1"/>
    <property type="molecule type" value="Genomic_DNA"/>
</dbReference>
<accession>A0ABR8HSY3</accession>